<dbReference type="InterPro" id="IPR050249">
    <property type="entry name" value="Pseudomonas-type_ThrB"/>
</dbReference>
<dbReference type="InterPro" id="IPR011009">
    <property type="entry name" value="Kinase-like_dom_sf"/>
</dbReference>
<dbReference type="Proteomes" id="UP000179099">
    <property type="component" value="Unassembled WGS sequence"/>
</dbReference>
<dbReference type="InterPro" id="IPR002575">
    <property type="entry name" value="Aminoglycoside_PTrfase"/>
</dbReference>
<dbReference type="GO" id="GO:0019202">
    <property type="term" value="F:amino acid kinase activity"/>
    <property type="evidence" value="ECO:0007669"/>
    <property type="project" value="TreeGrafter"/>
</dbReference>
<dbReference type="Pfam" id="PF01636">
    <property type="entry name" value="APH"/>
    <property type="match status" value="1"/>
</dbReference>
<dbReference type="AlphaFoldDB" id="A0A1G2F8Z3"/>
<dbReference type="PANTHER" id="PTHR21064:SF6">
    <property type="entry name" value="AMINOGLYCOSIDE PHOSPHOTRANSFERASE DOMAIN-CONTAINING PROTEIN"/>
    <property type="match status" value="1"/>
</dbReference>
<evidence type="ECO:0000259" key="2">
    <source>
        <dbReference type="Pfam" id="PF01636"/>
    </source>
</evidence>
<proteinExistence type="inferred from homology"/>
<dbReference type="STRING" id="1801992.A2Y98_01060"/>
<accession>A0A1G2F8Z3</accession>
<comment type="similarity">
    <text evidence="1">Belongs to the pseudomonas-type ThrB family.</text>
</comment>
<dbReference type="Gene3D" id="3.90.1200.10">
    <property type="match status" value="1"/>
</dbReference>
<dbReference type="Gene3D" id="3.30.200.20">
    <property type="entry name" value="Phosphorylase Kinase, domain 1"/>
    <property type="match status" value="1"/>
</dbReference>
<dbReference type="PANTHER" id="PTHR21064">
    <property type="entry name" value="AMINOGLYCOSIDE PHOSPHOTRANSFERASE DOMAIN-CONTAINING PROTEIN-RELATED"/>
    <property type="match status" value="1"/>
</dbReference>
<comment type="caution">
    <text evidence="3">The sequence shown here is derived from an EMBL/GenBank/DDBJ whole genome shotgun (WGS) entry which is preliminary data.</text>
</comment>
<dbReference type="EMBL" id="MHMW01000017">
    <property type="protein sequence ID" value="OGZ34222.1"/>
    <property type="molecule type" value="Genomic_DNA"/>
</dbReference>
<gene>
    <name evidence="3" type="ORF">A2Y98_01060</name>
</gene>
<reference evidence="3 4" key="1">
    <citation type="journal article" date="2016" name="Nat. Commun.">
        <title>Thousands of microbial genomes shed light on interconnected biogeochemical processes in an aquifer system.</title>
        <authorList>
            <person name="Anantharaman K."/>
            <person name="Brown C.T."/>
            <person name="Hug L.A."/>
            <person name="Sharon I."/>
            <person name="Castelle C.J."/>
            <person name="Probst A.J."/>
            <person name="Thomas B.C."/>
            <person name="Singh A."/>
            <person name="Wilkins M.J."/>
            <person name="Karaoz U."/>
            <person name="Brodie E.L."/>
            <person name="Williams K.H."/>
            <person name="Hubbard S.S."/>
            <person name="Banfield J.F."/>
        </authorList>
    </citation>
    <scope>NUCLEOTIDE SEQUENCE [LARGE SCALE GENOMIC DNA]</scope>
</reference>
<name>A0A1G2F8Z3_9BACT</name>
<evidence type="ECO:0000256" key="1">
    <source>
        <dbReference type="ARBA" id="ARBA00038240"/>
    </source>
</evidence>
<evidence type="ECO:0000313" key="3">
    <source>
        <dbReference type="EMBL" id="OGZ34222.1"/>
    </source>
</evidence>
<dbReference type="SUPFAM" id="SSF56112">
    <property type="entry name" value="Protein kinase-like (PK-like)"/>
    <property type="match status" value="1"/>
</dbReference>
<feature type="domain" description="Aminoglycoside phosphotransferase" evidence="2">
    <location>
        <begin position="53"/>
        <end position="276"/>
    </location>
</feature>
<evidence type="ECO:0000313" key="4">
    <source>
        <dbReference type="Proteomes" id="UP000179099"/>
    </source>
</evidence>
<organism evidence="3 4">
    <name type="scientific">Candidatus Portnoybacteria bacterium RBG_19FT_COMBO_36_7</name>
    <dbReference type="NCBI Taxonomy" id="1801992"/>
    <lineage>
        <taxon>Bacteria</taxon>
        <taxon>Candidatus Portnoyibacteriota</taxon>
    </lineage>
</organism>
<sequence>MEIFSADNFTPYQIKYRKISGSMVNFGKILDNYFSNYRITRISQLDRNEINSENYQIVIESKKGQKKLLLRKNKILSNLEQVNFYLNLLIGLAKQGVPVSEVIRNKKREVSAVVDGNIYSLFKFIEGEHFRPTKKALMSVAEAIARMHKAFNKIDAKNVSRIKKLSGRSKAYFNIIKKYSLSDFKKIRDIIKNKKDKSETESNFLEAFSKIESTIEEVKIYKNQLKRLPVKVIHSDLHPHNILMQEKKVGAIVDFDAVRLSPQGRDVAFVIYRLGRQFFVNNAISDKSQAVRLKNIFLEKYCKIKPLTENEILLLPILLKDDFLKRLLFVLKGIYEQNNLTWAADMIKFIIYLQEIEYFWPDKK</sequence>
<protein>
    <recommendedName>
        <fullName evidence="2">Aminoglycoside phosphotransferase domain-containing protein</fullName>
    </recommendedName>
</protein>